<keyword evidence="3" id="KW-1185">Reference proteome</keyword>
<feature type="region of interest" description="Disordered" evidence="1">
    <location>
        <begin position="1"/>
        <end position="59"/>
    </location>
</feature>
<dbReference type="Proteomes" id="UP001174936">
    <property type="component" value="Unassembled WGS sequence"/>
</dbReference>
<evidence type="ECO:0000313" key="3">
    <source>
        <dbReference type="Proteomes" id="UP001174936"/>
    </source>
</evidence>
<proteinExistence type="predicted"/>
<sequence length="101" mass="11275">MKSTTLLIPESESTEALNPPASPDSHPHNESISTSKHRRSLSDRLREAKNKRNAPFSDEELKQYTGMTLDEIMEWARDRPGVMGNPAAETSYGFGMGARRV</sequence>
<evidence type="ECO:0000256" key="1">
    <source>
        <dbReference type="SAM" id="MobiDB-lite"/>
    </source>
</evidence>
<organism evidence="2 3">
    <name type="scientific">Cercophora newfieldiana</name>
    <dbReference type="NCBI Taxonomy" id="92897"/>
    <lineage>
        <taxon>Eukaryota</taxon>
        <taxon>Fungi</taxon>
        <taxon>Dikarya</taxon>
        <taxon>Ascomycota</taxon>
        <taxon>Pezizomycotina</taxon>
        <taxon>Sordariomycetes</taxon>
        <taxon>Sordariomycetidae</taxon>
        <taxon>Sordariales</taxon>
        <taxon>Lasiosphaeriaceae</taxon>
        <taxon>Cercophora</taxon>
    </lineage>
</organism>
<evidence type="ECO:0000313" key="2">
    <source>
        <dbReference type="EMBL" id="KAK0652666.1"/>
    </source>
</evidence>
<comment type="caution">
    <text evidence="2">The sequence shown here is derived from an EMBL/GenBank/DDBJ whole genome shotgun (WGS) entry which is preliminary data.</text>
</comment>
<protein>
    <submittedName>
        <fullName evidence="2">Uncharacterized protein</fullName>
    </submittedName>
</protein>
<accession>A0AA39YHF2</accession>
<reference evidence="2" key="1">
    <citation type="submission" date="2023-06" db="EMBL/GenBank/DDBJ databases">
        <title>Genome-scale phylogeny and comparative genomics of the fungal order Sordariales.</title>
        <authorList>
            <consortium name="Lawrence Berkeley National Laboratory"/>
            <person name="Hensen N."/>
            <person name="Bonometti L."/>
            <person name="Westerberg I."/>
            <person name="Brannstrom I.O."/>
            <person name="Guillou S."/>
            <person name="Cros-Aarteil S."/>
            <person name="Calhoun S."/>
            <person name="Haridas S."/>
            <person name="Kuo A."/>
            <person name="Mondo S."/>
            <person name="Pangilinan J."/>
            <person name="Riley R."/>
            <person name="Labutti K."/>
            <person name="Andreopoulos B."/>
            <person name="Lipzen A."/>
            <person name="Chen C."/>
            <person name="Yanf M."/>
            <person name="Daum C."/>
            <person name="Ng V."/>
            <person name="Clum A."/>
            <person name="Steindorff A."/>
            <person name="Ohm R."/>
            <person name="Martin F."/>
            <person name="Silar P."/>
            <person name="Natvig D."/>
            <person name="Lalanne C."/>
            <person name="Gautier V."/>
            <person name="Ament-Velasquez S.L."/>
            <person name="Kruys A."/>
            <person name="Hutchinson M.I."/>
            <person name="Powell A.J."/>
            <person name="Barry K."/>
            <person name="Miller A.N."/>
            <person name="Grigoriev I.V."/>
            <person name="Debuchy R."/>
            <person name="Gladieux P."/>
            <person name="Thoren M.H."/>
            <person name="Johannesson H."/>
        </authorList>
    </citation>
    <scope>NUCLEOTIDE SEQUENCE</scope>
    <source>
        <strain evidence="2">SMH2532-1</strain>
    </source>
</reference>
<dbReference type="AlphaFoldDB" id="A0AA39YHF2"/>
<dbReference type="EMBL" id="JAULSV010000002">
    <property type="protein sequence ID" value="KAK0652666.1"/>
    <property type="molecule type" value="Genomic_DNA"/>
</dbReference>
<name>A0AA39YHF2_9PEZI</name>
<feature type="region of interest" description="Disordered" evidence="1">
    <location>
        <begin position="81"/>
        <end position="101"/>
    </location>
</feature>
<feature type="compositionally biased region" description="Basic and acidic residues" evidence="1">
    <location>
        <begin position="40"/>
        <end position="50"/>
    </location>
</feature>
<gene>
    <name evidence="2" type="ORF">B0T16DRAFT_406611</name>
</gene>